<dbReference type="InterPro" id="IPR033139">
    <property type="entry name" value="Caspase_cys_AS"/>
</dbReference>
<feature type="domain" description="Caspase family p10" evidence="9">
    <location>
        <begin position="223"/>
        <end position="310"/>
    </location>
</feature>
<dbReference type="PANTHER" id="PTHR10454">
    <property type="entry name" value="CASPASE"/>
    <property type="match status" value="1"/>
</dbReference>
<evidence type="ECO:0000256" key="8">
    <source>
        <dbReference type="SAM" id="MobiDB-lite"/>
    </source>
</evidence>
<evidence type="ECO:0000259" key="9">
    <source>
        <dbReference type="PROSITE" id="PS50207"/>
    </source>
</evidence>
<dbReference type="EMBL" id="JBJQND010000005">
    <property type="protein sequence ID" value="KAL3876382.1"/>
    <property type="molecule type" value="Genomic_DNA"/>
</dbReference>
<comment type="caution">
    <text evidence="11">The sequence shown here is derived from an EMBL/GenBank/DDBJ whole genome shotgun (WGS) entry which is preliminary data.</text>
</comment>
<dbReference type="CDD" id="cd00032">
    <property type="entry name" value="CASc"/>
    <property type="match status" value="1"/>
</dbReference>
<dbReference type="PROSITE" id="PS01122">
    <property type="entry name" value="CASPASE_CYS"/>
    <property type="match status" value="1"/>
</dbReference>
<evidence type="ECO:0000256" key="7">
    <source>
        <dbReference type="RuleBase" id="RU003971"/>
    </source>
</evidence>
<keyword evidence="3" id="KW-0053">Apoptosis</keyword>
<keyword evidence="2" id="KW-0645">Protease</keyword>
<dbReference type="SUPFAM" id="SSF52129">
    <property type="entry name" value="Caspase-like"/>
    <property type="match status" value="1"/>
</dbReference>
<keyword evidence="12" id="KW-1185">Reference proteome</keyword>
<feature type="compositionally biased region" description="Polar residues" evidence="8">
    <location>
        <begin position="16"/>
        <end position="25"/>
    </location>
</feature>
<evidence type="ECO:0000256" key="4">
    <source>
        <dbReference type="ARBA" id="ARBA00022801"/>
    </source>
</evidence>
<dbReference type="Gene3D" id="3.40.50.1460">
    <property type="match status" value="1"/>
</dbReference>
<dbReference type="InterPro" id="IPR015917">
    <property type="entry name" value="Pept_C14A"/>
</dbReference>
<evidence type="ECO:0000256" key="3">
    <source>
        <dbReference type="ARBA" id="ARBA00022703"/>
    </source>
</evidence>
<dbReference type="Proteomes" id="UP001634394">
    <property type="component" value="Unassembled WGS sequence"/>
</dbReference>
<feature type="compositionally biased region" description="Polar residues" evidence="8">
    <location>
        <begin position="41"/>
        <end position="54"/>
    </location>
</feature>
<dbReference type="SMART" id="SM00115">
    <property type="entry name" value="CASc"/>
    <property type="match status" value="1"/>
</dbReference>
<evidence type="ECO:0000256" key="5">
    <source>
        <dbReference type="ARBA" id="ARBA00022807"/>
    </source>
</evidence>
<comment type="similarity">
    <text evidence="1 7">Belongs to the peptidase C14A family.</text>
</comment>
<dbReference type="PANTHER" id="PTHR10454:SF210">
    <property type="entry name" value="CASPASE-2"/>
    <property type="match status" value="1"/>
</dbReference>
<proteinExistence type="inferred from homology"/>
<dbReference type="InterPro" id="IPR001309">
    <property type="entry name" value="Pept_C14_p20"/>
</dbReference>
<gene>
    <name evidence="11" type="ORF">ACJMK2_034234</name>
</gene>
<evidence type="ECO:0000313" key="12">
    <source>
        <dbReference type="Proteomes" id="UP001634394"/>
    </source>
</evidence>
<evidence type="ECO:0000313" key="11">
    <source>
        <dbReference type="EMBL" id="KAL3876382.1"/>
    </source>
</evidence>
<evidence type="ECO:0000256" key="2">
    <source>
        <dbReference type="ARBA" id="ARBA00022670"/>
    </source>
</evidence>
<dbReference type="Pfam" id="PF00656">
    <property type="entry name" value="Peptidase_C14"/>
    <property type="match status" value="1"/>
</dbReference>
<dbReference type="FunFam" id="3.40.50.1460:FF:000001">
    <property type="entry name" value="Caspase-3 preproprotein"/>
    <property type="match status" value="1"/>
</dbReference>
<dbReference type="InterPro" id="IPR011600">
    <property type="entry name" value="Pept_C14_caspase"/>
</dbReference>
<dbReference type="PROSITE" id="PS01121">
    <property type="entry name" value="CASPASE_HIS"/>
    <property type="match status" value="1"/>
</dbReference>
<sequence>MGTGISRGNAAVNFQKPGNNATQHGHVTDALPMDHSHGMQPMSNSPEGTASSSGPVPGMTRKEFESVAYNMSHEKRGMAIIINNKKFQQHLNLPERSGTDVDRSALYSTFQALGFDVKRHDNKTVEEMKTILSDASNDSDYHRKSDCFICAILTHGDEQDVLYGTDGTVHFENILSFFKGKNCPDLVGKPKLFFIQACRGNKTDKGMALDVVDARSEAQRQISIQKIPIEADILRAHSSVPGFAAWRHKINGSWFIQALTEILTKNWKKMDLLTMLTRVNQKVAHQMTESEEKQVPMFTSTLTKDVFFTPKES</sequence>
<dbReference type="PROSITE" id="PS50207">
    <property type="entry name" value="CASPASE_P10"/>
    <property type="match status" value="1"/>
</dbReference>
<dbReference type="GO" id="GO:0006915">
    <property type="term" value="P:apoptotic process"/>
    <property type="evidence" value="ECO:0007669"/>
    <property type="project" value="UniProtKB-KW"/>
</dbReference>
<feature type="region of interest" description="Disordered" evidence="8">
    <location>
        <begin position="1"/>
        <end position="60"/>
    </location>
</feature>
<dbReference type="InterPro" id="IPR002138">
    <property type="entry name" value="Pept_C14_p10"/>
</dbReference>
<dbReference type="GO" id="GO:0008234">
    <property type="term" value="F:cysteine-type peptidase activity"/>
    <property type="evidence" value="ECO:0007669"/>
    <property type="project" value="UniProtKB-KW"/>
</dbReference>
<keyword evidence="5" id="KW-0788">Thiol protease</keyword>
<dbReference type="InterPro" id="IPR016129">
    <property type="entry name" value="Caspase_his_AS"/>
</dbReference>
<evidence type="ECO:0008006" key="13">
    <source>
        <dbReference type="Google" id="ProtNLM"/>
    </source>
</evidence>
<dbReference type="InterPro" id="IPR002398">
    <property type="entry name" value="Pept_C14"/>
</dbReference>
<dbReference type="GO" id="GO:0006508">
    <property type="term" value="P:proteolysis"/>
    <property type="evidence" value="ECO:0007669"/>
    <property type="project" value="UniProtKB-KW"/>
</dbReference>
<dbReference type="PRINTS" id="PR00376">
    <property type="entry name" value="IL1BCENZYME"/>
</dbReference>
<accession>A0ABD3WUF1</accession>
<evidence type="ECO:0000256" key="6">
    <source>
        <dbReference type="ARBA" id="ARBA00023145"/>
    </source>
</evidence>
<dbReference type="PROSITE" id="PS50208">
    <property type="entry name" value="CASPASE_P20"/>
    <property type="match status" value="1"/>
</dbReference>
<name>A0ABD3WUF1_SINWO</name>
<evidence type="ECO:0000259" key="10">
    <source>
        <dbReference type="PROSITE" id="PS50208"/>
    </source>
</evidence>
<protein>
    <recommendedName>
        <fullName evidence="13">Caspase-3</fullName>
    </recommendedName>
</protein>
<dbReference type="AlphaFoldDB" id="A0ABD3WUF1"/>
<feature type="domain" description="Caspase family p20" evidence="10">
    <location>
        <begin position="75"/>
        <end position="202"/>
    </location>
</feature>
<keyword evidence="6" id="KW-0865">Zymogen</keyword>
<reference evidence="11 12" key="1">
    <citation type="submission" date="2024-11" db="EMBL/GenBank/DDBJ databases">
        <title>Chromosome-level genome assembly of the freshwater bivalve Anodonta woodiana.</title>
        <authorList>
            <person name="Chen X."/>
        </authorList>
    </citation>
    <scope>NUCLEOTIDE SEQUENCE [LARGE SCALE GENOMIC DNA]</scope>
    <source>
        <strain evidence="11">MN2024</strain>
        <tissue evidence="11">Gills</tissue>
    </source>
</reference>
<dbReference type="InterPro" id="IPR029030">
    <property type="entry name" value="Caspase-like_dom_sf"/>
</dbReference>
<evidence type="ECO:0000256" key="1">
    <source>
        <dbReference type="ARBA" id="ARBA00010134"/>
    </source>
</evidence>
<organism evidence="11 12">
    <name type="scientific">Sinanodonta woodiana</name>
    <name type="common">Chinese pond mussel</name>
    <name type="synonym">Anodonta woodiana</name>
    <dbReference type="NCBI Taxonomy" id="1069815"/>
    <lineage>
        <taxon>Eukaryota</taxon>
        <taxon>Metazoa</taxon>
        <taxon>Spiralia</taxon>
        <taxon>Lophotrochozoa</taxon>
        <taxon>Mollusca</taxon>
        <taxon>Bivalvia</taxon>
        <taxon>Autobranchia</taxon>
        <taxon>Heteroconchia</taxon>
        <taxon>Palaeoheterodonta</taxon>
        <taxon>Unionida</taxon>
        <taxon>Unionoidea</taxon>
        <taxon>Unionidae</taxon>
        <taxon>Unioninae</taxon>
        <taxon>Sinanodonta</taxon>
    </lineage>
</organism>
<keyword evidence="4" id="KW-0378">Hydrolase</keyword>